<dbReference type="Proteomes" id="UP000813444">
    <property type="component" value="Unassembled WGS sequence"/>
</dbReference>
<evidence type="ECO:0000256" key="5">
    <source>
        <dbReference type="ARBA" id="ARBA00023004"/>
    </source>
</evidence>
<dbReference type="PANTHER" id="PTHR24304:SF2">
    <property type="entry name" value="24-HYDROXYCHOLESTEROL 7-ALPHA-HYDROXYLASE"/>
    <property type="match status" value="1"/>
</dbReference>
<protein>
    <submittedName>
        <fullName evidence="7">Pfs, NACHT and ankyrin domain protein</fullName>
    </submittedName>
</protein>
<proteinExistence type="inferred from homology"/>
<dbReference type="EMBL" id="JAGPNK010000004">
    <property type="protein sequence ID" value="KAH7323260.1"/>
    <property type="molecule type" value="Genomic_DNA"/>
</dbReference>
<evidence type="ECO:0000256" key="1">
    <source>
        <dbReference type="ARBA" id="ARBA00004685"/>
    </source>
</evidence>
<dbReference type="GO" id="GO:0005506">
    <property type="term" value="F:iron ion binding"/>
    <property type="evidence" value="ECO:0007669"/>
    <property type="project" value="InterPro"/>
</dbReference>
<evidence type="ECO:0000256" key="4">
    <source>
        <dbReference type="ARBA" id="ARBA00022723"/>
    </source>
</evidence>
<dbReference type="GO" id="GO:0008395">
    <property type="term" value="F:steroid hydroxylase activity"/>
    <property type="evidence" value="ECO:0007669"/>
    <property type="project" value="TreeGrafter"/>
</dbReference>
<dbReference type="OrthoDB" id="3366823at2759"/>
<organism evidence="7 8">
    <name type="scientific">Stachybotrys elegans</name>
    <dbReference type="NCBI Taxonomy" id="80388"/>
    <lineage>
        <taxon>Eukaryota</taxon>
        <taxon>Fungi</taxon>
        <taxon>Dikarya</taxon>
        <taxon>Ascomycota</taxon>
        <taxon>Pezizomycotina</taxon>
        <taxon>Sordariomycetes</taxon>
        <taxon>Hypocreomycetidae</taxon>
        <taxon>Hypocreales</taxon>
        <taxon>Stachybotryaceae</taxon>
        <taxon>Stachybotrys</taxon>
    </lineage>
</organism>
<gene>
    <name evidence="7" type="ORF">B0I35DRAFT_350942</name>
</gene>
<comment type="similarity">
    <text evidence="2">Belongs to the cytochrome P450 family.</text>
</comment>
<sequence length="530" mass="60529">MLNVAIREHPWVQVVTTNSWLTVLASLTALRTVFYINDLFWYHRAQRRRRGPEQLPPKYPAFIPYIELGIPFGLNIRKAVLRFTTYNGEATVVRIPLLPGFQVYLYQDPLIIRQIWKVSQLLDFRPMATHFFVNACGMKYESAALYLNDKTGTKSSPVPGSESKDMRVHRIIHESDRQGLAGRGLAPTLQAFRTSFDSLISKYETEEWTDVEDFWTFIQATVGAAEMEAIFGPMLLKQFPNFVYDFFEFDRLIPWLLKGMPFTQAERIRFRLLEDIRGWIKSARVMASKEKIEGGYESRSEAWGPEWTRYRHEFFKSFFDEDAIASHDLGVAWGALGNTVPATLMAMLEVLQDKKLEERVRQQVHVISSATPLSEVPFRDLTSDTLMSAVYAETLRMYVTAFVPVVPLHGELKLGQWRIPQSSYGLMNAGIAHKNKDVWNTRRGAHPVDDFWADRFIVDPSDPESGPVRPEAREKLGVGPPADGDKPYFSTEGLEGSWIPFGGESFFFLLLFSLLFSPLPAQSMSRRGGS</sequence>
<evidence type="ECO:0000313" key="8">
    <source>
        <dbReference type="Proteomes" id="UP000813444"/>
    </source>
</evidence>
<dbReference type="InterPro" id="IPR036396">
    <property type="entry name" value="Cyt_P450_sf"/>
</dbReference>
<comment type="caution">
    <text evidence="7">The sequence shown here is derived from an EMBL/GenBank/DDBJ whole genome shotgun (WGS) entry which is preliminary data.</text>
</comment>
<dbReference type="GO" id="GO:0016705">
    <property type="term" value="F:oxidoreductase activity, acting on paired donors, with incorporation or reduction of molecular oxygen"/>
    <property type="evidence" value="ECO:0007669"/>
    <property type="project" value="InterPro"/>
</dbReference>
<evidence type="ECO:0000256" key="2">
    <source>
        <dbReference type="ARBA" id="ARBA00010617"/>
    </source>
</evidence>
<keyword evidence="4" id="KW-0479">Metal-binding</keyword>
<feature type="region of interest" description="Disordered" evidence="6">
    <location>
        <begin position="462"/>
        <end position="484"/>
    </location>
</feature>
<keyword evidence="8" id="KW-1185">Reference proteome</keyword>
<accession>A0A8K0SWE3</accession>
<evidence type="ECO:0000313" key="7">
    <source>
        <dbReference type="EMBL" id="KAH7323260.1"/>
    </source>
</evidence>
<dbReference type="SUPFAM" id="SSF48264">
    <property type="entry name" value="Cytochrome P450"/>
    <property type="match status" value="1"/>
</dbReference>
<reference evidence="7" key="1">
    <citation type="journal article" date="2021" name="Nat. Commun.">
        <title>Genetic determinants of endophytism in the Arabidopsis root mycobiome.</title>
        <authorList>
            <person name="Mesny F."/>
            <person name="Miyauchi S."/>
            <person name="Thiergart T."/>
            <person name="Pickel B."/>
            <person name="Atanasova L."/>
            <person name="Karlsson M."/>
            <person name="Huettel B."/>
            <person name="Barry K.W."/>
            <person name="Haridas S."/>
            <person name="Chen C."/>
            <person name="Bauer D."/>
            <person name="Andreopoulos W."/>
            <person name="Pangilinan J."/>
            <person name="LaButti K."/>
            <person name="Riley R."/>
            <person name="Lipzen A."/>
            <person name="Clum A."/>
            <person name="Drula E."/>
            <person name="Henrissat B."/>
            <person name="Kohler A."/>
            <person name="Grigoriev I.V."/>
            <person name="Martin F.M."/>
            <person name="Hacquard S."/>
        </authorList>
    </citation>
    <scope>NUCLEOTIDE SEQUENCE</scope>
    <source>
        <strain evidence="7">MPI-CAGE-CH-0235</strain>
    </source>
</reference>
<keyword evidence="3" id="KW-0349">Heme</keyword>
<dbReference type="PANTHER" id="PTHR24304">
    <property type="entry name" value="CYTOCHROME P450 FAMILY 7"/>
    <property type="match status" value="1"/>
</dbReference>
<name>A0A8K0SWE3_9HYPO</name>
<dbReference type="AlphaFoldDB" id="A0A8K0SWE3"/>
<dbReference type="GO" id="GO:0020037">
    <property type="term" value="F:heme binding"/>
    <property type="evidence" value="ECO:0007669"/>
    <property type="project" value="InterPro"/>
</dbReference>
<evidence type="ECO:0000256" key="3">
    <source>
        <dbReference type="ARBA" id="ARBA00022617"/>
    </source>
</evidence>
<keyword evidence="5" id="KW-0408">Iron</keyword>
<dbReference type="InterPro" id="IPR050529">
    <property type="entry name" value="CYP450_sterol_14alpha_dmase"/>
</dbReference>
<comment type="pathway">
    <text evidence="1">Mycotoxin biosynthesis.</text>
</comment>
<dbReference type="Gene3D" id="1.10.630.10">
    <property type="entry name" value="Cytochrome P450"/>
    <property type="match status" value="1"/>
</dbReference>
<evidence type="ECO:0000256" key="6">
    <source>
        <dbReference type="SAM" id="MobiDB-lite"/>
    </source>
</evidence>